<gene>
    <name evidence="7" type="ordered locus">Ngar_c05550</name>
</gene>
<dbReference type="Proteomes" id="UP000008037">
    <property type="component" value="Chromosome"/>
</dbReference>
<comment type="function">
    <text evidence="5">Catalyzes the dephosphorylation of 2-phosphoglycolate.</text>
</comment>
<evidence type="ECO:0000256" key="3">
    <source>
        <dbReference type="ARBA" id="ARBA00022842"/>
    </source>
</evidence>
<sequence length="236" mass="25379">MAAIKVFAVDIDGTLTENGGGAIHLAALAKLRYLERLGYNVVYVTGRSSIEAYVLAVFGGTTRIAVGENGGAITIAPQEHKLLASREKCMEGYEVLKKSIDGVQIKPVFPRMTEVVLLRTFDLKEGQKILEEHNLPLYLSDSKYAFHINEKGVDKGYGLAEALKMLKADPEETVAIGDSETDVPMYGICGCSIALGHAEESVKKKADHVVAGSEGAGLAEAIDYVAFNYLGVKKAQ</sequence>
<feature type="binding site" evidence="5">
    <location>
        <position position="12"/>
    </location>
    <ligand>
        <name>Mg(2+)</name>
        <dbReference type="ChEBI" id="CHEBI:18420"/>
    </ligand>
</feature>
<comment type="catalytic activity">
    <reaction evidence="5">
        <text>2-phosphoglycolate + H2O = glycolate + phosphate</text>
        <dbReference type="Rhea" id="RHEA:14369"/>
        <dbReference type="ChEBI" id="CHEBI:15377"/>
        <dbReference type="ChEBI" id="CHEBI:29805"/>
        <dbReference type="ChEBI" id="CHEBI:43474"/>
        <dbReference type="ChEBI" id="CHEBI:58033"/>
        <dbReference type="EC" id="3.1.3.18"/>
    </reaction>
</comment>
<proteinExistence type="inferred from homology"/>
<keyword evidence="2 5" id="KW-0378">Hydrolase</keyword>
<dbReference type="GO" id="GO:0008967">
    <property type="term" value="F:phosphoglycolate phosphatase activity"/>
    <property type="evidence" value="ECO:0007669"/>
    <property type="project" value="UniProtKB-UniRule"/>
</dbReference>
<dbReference type="InterPro" id="IPR006379">
    <property type="entry name" value="HAD-SF_hydro_IIB"/>
</dbReference>
<dbReference type="NCBIfam" id="TIGR01484">
    <property type="entry name" value="HAD-SF-IIB"/>
    <property type="match status" value="1"/>
</dbReference>
<dbReference type="GO" id="GO:0005829">
    <property type="term" value="C:cytosol"/>
    <property type="evidence" value="ECO:0007669"/>
    <property type="project" value="TreeGrafter"/>
</dbReference>
<evidence type="ECO:0000313" key="8">
    <source>
        <dbReference type="Proteomes" id="UP000008037"/>
    </source>
</evidence>
<evidence type="ECO:0000256" key="1">
    <source>
        <dbReference type="ARBA" id="ARBA00022723"/>
    </source>
</evidence>
<dbReference type="InterPro" id="IPR036412">
    <property type="entry name" value="HAD-like_sf"/>
</dbReference>
<evidence type="ECO:0000256" key="2">
    <source>
        <dbReference type="ARBA" id="ARBA00022801"/>
    </source>
</evidence>
<dbReference type="STRING" id="1237085.Ngar_c05550"/>
<keyword evidence="8" id="KW-1185">Reference proteome</keyword>
<dbReference type="Gene3D" id="3.90.1070.10">
    <property type="match status" value="1"/>
</dbReference>
<dbReference type="GeneID" id="13796729"/>
<keyword evidence="4 5" id="KW-0119">Carbohydrate metabolism</keyword>
<evidence type="ECO:0000256" key="6">
    <source>
        <dbReference type="NCBIfam" id="TIGR01487"/>
    </source>
</evidence>
<dbReference type="InterPro" id="IPR023214">
    <property type="entry name" value="HAD_sf"/>
</dbReference>
<dbReference type="RefSeq" id="WP_015018044.1">
    <property type="nucleotide sequence ID" value="NC_018719.1"/>
</dbReference>
<accession>K0IF98</accession>
<dbReference type="NCBIfam" id="TIGR01482">
    <property type="entry name" value="SPP-subfamily"/>
    <property type="match status" value="1"/>
</dbReference>
<comment type="similarity">
    <text evidence="5">Belongs to the archaeal SPP-like hydrolase family.</text>
</comment>
<feature type="binding site" evidence="5">
    <location>
        <position position="178"/>
    </location>
    <ligand>
        <name>Mg(2+)</name>
        <dbReference type="ChEBI" id="CHEBI:18420"/>
    </ligand>
</feature>
<keyword evidence="3 5" id="KW-0460">Magnesium</keyword>
<feature type="binding site" evidence="5">
    <location>
        <position position="155"/>
    </location>
    <ligand>
        <name>substrate</name>
    </ligand>
</feature>
<dbReference type="FunCoup" id="K0IF98">
    <property type="interactions" value="15"/>
</dbReference>
<reference evidence="7 8" key="1">
    <citation type="journal article" date="2012" name="Environ. Microbiol.">
        <title>The genome of the ammonia-oxidizing Candidatus Nitrososphaera gargensis: insights into metabolic versatility and environmental adaptations.</title>
        <authorList>
            <person name="Spang A."/>
            <person name="Poehlein A."/>
            <person name="Offre P."/>
            <person name="Zumbragel S."/>
            <person name="Haider S."/>
            <person name="Rychlik N."/>
            <person name="Nowka B."/>
            <person name="Schmeisser C."/>
            <person name="Lebedeva E.V."/>
            <person name="Rattei T."/>
            <person name="Bohm C."/>
            <person name="Schmid M."/>
            <person name="Galushko A."/>
            <person name="Hatzenpichler R."/>
            <person name="Weinmaier T."/>
            <person name="Daniel R."/>
            <person name="Schleper C."/>
            <person name="Spieck E."/>
            <person name="Streit W."/>
            <person name="Wagner M."/>
        </authorList>
    </citation>
    <scope>NUCLEOTIDE SEQUENCE [LARGE SCALE GENOMIC DNA]</scope>
    <source>
        <strain evidence="8">Ga9.2</strain>
    </source>
</reference>
<dbReference type="GO" id="GO:0000287">
    <property type="term" value="F:magnesium ion binding"/>
    <property type="evidence" value="ECO:0007669"/>
    <property type="project" value="InterPro"/>
</dbReference>
<dbReference type="Pfam" id="PF08282">
    <property type="entry name" value="Hydrolase_3"/>
    <property type="match status" value="2"/>
</dbReference>
<dbReference type="SUPFAM" id="SSF56784">
    <property type="entry name" value="HAD-like"/>
    <property type="match status" value="1"/>
</dbReference>
<dbReference type="InParanoid" id="K0IF98"/>
<dbReference type="HOGENOM" id="CLU_044146_2_0_2"/>
<organism evidence="7 8">
    <name type="scientific">Nitrososphaera gargensis (strain Ga9.2)</name>
    <dbReference type="NCBI Taxonomy" id="1237085"/>
    <lineage>
        <taxon>Archaea</taxon>
        <taxon>Nitrososphaerota</taxon>
        <taxon>Nitrososphaeria</taxon>
        <taxon>Nitrososphaerales</taxon>
        <taxon>Nitrososphaeraceae</taxon>
        <taxon>Nitrososphaera</taxon>
    </lineage>
</organism>
<evidence type="ECO:0000256" key="5">
    <source>
        <dbReference type="HAMAP-Rule" id="MF_01419"/>
    </source>
</evidence>
<keyword evidence="1 5" id="KW-0479">Metal-binding</keyword>
<feature type="binding site" evidence="5">
    <location>
        <position position="10"/>
    </location>
    <ligand>
        <name>Mg(2+)</name>
        <dbReference type="ChEBI" id="CHEBI:18420"/>
    </ligand>
</feature>
<dbReference type="Gene3D" id="3.40.50.1000">
    <property type="entry name" value="HAD superfamily/HAD-like"/>
    <property type="match status" value="1"/>
</dbReference>
<dbReference type="OrthoDB" id="120822at2157"/>
<dbReference type="BioCyc" id="CNIT1237085:G1324-553-MONOMER"/>
<evidence type="ECO:0000256" key="4">
    <source>
        <dbReference type="ARBA" id="ARBA00023277"/>
    </source>
</evidence>
<dbReference type="PANTHER" id="PTHR10000:SF8">
    <property type="entry name" value="HAD SUPERFAMILY HYDROLASE-LIKE, TYPE 3"/>
    <property type="match status" value="1"/>
</dbReference>
<evidence type="ECO:0000313" key="7">
    <source>
        <dbReference type="EMBL" id="AFU57498.1"/>
    </source>
</evidence>
<dbReference type="NCBIfam" id="TIGR01487">
    <property type="entry name" value="Pglycolate_arch"/>
    <property type="match status" value="1"/>
</dbReference>
<dbReference type="HAMAP" id="MF_01419">
    <property type="entry name" value="GPH_hydrolase_arch"/>
    <property type="match status" value="1"/>
</dbReference>
<dbReference type="KEGG" id="nga:Ngar_c05550"/>
<dbReference type="EMBL" id="CP002408">
    <property type="protein sequence ID" value="AFU57498.1"/>
    <property type="molecule type" value="Genomic_DNA"/>
</dbReference>
<name>K0IF98_NITGG</name>
<dbReference type="PANTHER" id="PTHR10000">
    <property type="entry name" value="PHOSPHOSERINE PHOSPHATASE"/>
    <property type="match status" value="1"/>
</dbReference>
<dbReference type="AlphaFoldDB" id="K0IF98"/>
<comment type="cofactor">
    <cofactor evidence="5">
        <name>Mg(2+)</name>
        <dbReference type="ChEBI" id="CHEBI:18420"/>
    </cofactor>
</comment>
<dbReference type="EC" id="3.1.3.18" evidence="5 6"/>
<feature type="active site" description="Nucleophile" evidence="5">
    <location>
        <position position="10"/>
    </location>
</feature>
<protein>
    <recommendedName>
        <fullName evidence="5 6">Phosphoglycolate phosphatase</fullName>
        <shortName evidence="5">PGP</shortName>
        <shortName evidence="5">PGPase</shortName>
        <ecNumber evidence="5 6">3.1.3.18</ecNumber>
    </recommendedName>
</protein>
<dbReference type="InterPro" id="IPR006382">
    <property type="entry name" value="PGPase"/>
</dbReference>
<feature type="binding site" evidence="5">
    <location>
        <position position="182"/>
    </location>
    <ligand>
        <name>Mg(2+)</name>
        <dbReference type="ChEBI" id="CHEBI:18420"/>
    </ligand>
</feature>